<feature type="domain" description="HTH lysR-type" evidence="5">
    <location>
        <begin position="1"/>
        <end position="59"/>
    </location>
</feature>
<reference evidence="6 7" key="1">
    <citation type="submission" date="2017-09" db="EMBL/GenBank/DDBJ databases">
        <title>Mesorhizobum sanjuanii sp. nov. isolated from nodules of Lotus tenuis in saline-alkaline lowlands of Flooding Pampa.</title>
        <authorList>
            <person name="Sannazzaro A.I."/>
            <person name="Torres Tejerizo G.A."/>
            <person name="Fontana F."/>
            <person name="Cumpa Velazquez L.M."/>
            <person name="Hansen L."/>
            <person name="Pistorio M."/>
            <person name="Estrella M.J."/>
        </authorList>
    </citation>
    <scope>NUCLEOTIDE SEQUENCE [LARGE SCALE GENOMIC DNA]</scope>
    <source>
        <strain evidence="6 7">BSA136</strain>
    </source>
</reference>
<evidence type="ECO:0000313" key="7">
    <source>
        <dbReference type="Proteomes" id="UP000219182"/>
    </source>
</evidence>
<dbReference type="FunFam" id="3.40.190.290:FF:000001">
    <property type="entry name" value="Transcriptional regulator, LysR family"/>
    <property type="match status" value="1"/>
</dbReference>
<comment type="caution">
    <text evidence="6">The sequence shown here is derived from an EMBL/GenBank/DDBJ whole genome shotgun (WGS) entry which is preliminary data.</text>
</comment>
<dbReference type="Gene3D" id="3.40.190.290">
    <property type="match status" value="1"/>
</dbReference>
<dbReference type="Gene3D" id="1.10.10.10">
    <property type="entry name" value="Winged helix-like DNA-binding domain superfamily/Winged helix DNA-binding domain"/>
    <property type="match status" value="1"/>
</dbReference>
<dbReference type="PANTHER" id="PTHR30537:SF72">
    <property type="entry name" value="LYSR FAMILY TRANSCRIPTIONAL REGULATOR"/>
    <property type="match status" value="1"/>
</dbReference>
<keyword evidence="4" id="KW-0804">Transcription</keyword>
<dbReference type="InterPro" id="IPR000847">
    <property type="entry name" value="LysR_HTH_N"/>
</dbReference>
<dbReference type="Pfam" id="PF03466">
    <property type="entry name" value="LysR_substrate"/>
    <property type="match status" value="1"/>
</dbReference>
<dbReference type="GO" id="GO:0006351">
    <property type="term" value="P:DNA-templated transcription"/>
    <property type="evidence" value="ECO:0007669"/>
    <property type="project" value="TreeGrafter"/>
</dbReference>
<sequence>MDSLDRMRLLARVIERGSFTAAAADLGLSRSTATEAIKGLEARLGVRLLERTTRHVTPTLDGQAYYQRCLAILADIEDAEAGFQAAQPQGLLRIDVHGFMARHFILPRLSEFLDRYPRIDLHIGDGDRLVDLVREGVDCVLRSGEQADSGMIARKVATLREVTCASPAYLEKHGMPTTPDDLDGHLMVGFRSSRTGEVMPLEFTIGGALRYVTLPSRVTVNGSDTMAELARLGFGLVQAPHYRFAADLAKGILVEVLPDFPPAPTPVSALYPQNRQLAPRVRVFIDWLIGIFGEDKTSGRA</sequence>
<evidence type="ECO:0000259" key="5">
    <source>
        <dbReference type="PROSITE" id="PS50931"/>
    </source>
</evidence>
<dbReference type="CDD" id="cd08472">
    <property type="entry name" value="PBP2_CrgA_like_3"/>
    <property type="match status" value="1"/>
</dbReference>
<evidence type="ECO:0000313" key="6">
    <source>
        <dbReference type="EMBL" id="PDQ18400.1"/>
    </source>
</evidence>
<organism evidence="6 7">
    <name type="scientific">Mesorhizobium sanjuanii</name>
    <dbReference type="NCBI Taxonomy" id="2037900"/>
    <lineage>
        <taxon>Bacteria</taxon>
        <taxon>Pseudomonadati</taxon>
        <taxon>Pseudomonadota</taxon>
        <taxon>Alphaproteobacteria</taxon>
        <taxon>Hyphomicrobiales</taxon>
        <taxon>Phyllobacteriaceae</taxon>
        <taxon>Mesorhizobium</taxon>
    </lineage>
</organism>
<keyword evidence="3" id="KW-0238">DNA-binding</keyword>
<protein>
    <submittedName>
        <fullName evidence="6">LysR family transcriptional regulator</fullName>
    </submittedName>
</protein>
<dbReference type="SUPFAM" id="SSF53850">
    <property type="entry name" value="Periplasmic binding protein-like II"/>
    <property type="match status" value="1"/>
</dbReference>
<evidence type="ECO:0000256" key="4">
    <source>
        <dbReference type="ARBA" id="ARBA00023163"/>
    </source>
</evidence>
<evidence type="ECO:0000256" key="2">
    <source>
        <dbReference type="ARBA" id="ARBA00023015"/>
    </source>
</evidence>
<dbReference type="PANTHER" id="PTHR30537">
    <property type="entry name" value="HTH-TYPE TRANSCRIPTIONAL REGULATOR"/>
    <property type="match status" value="1"/>
</dbReference>
<evidence type="ECO:0000256" key="1">
    <source>
        <dbReference type="ARBA" id="ARBA00009437"/>
    </source>
</evidence>
<dbReference type="Proteomes" id="UP000219182">
    <property type="component" value="Unassembled WGS sequence"/>
</dbReference>
<dbReference type="SUPFAM" id="SSF46785">
    <property type="entry name" value="Winged helix' DNA-binding domain"/>
    <property type="match status" value="1"/>
</dbReference>
<dbReference type="PROSITE" id="PS50931">
    <property type="entry name" value="HTH_LYSR"/>
    <property type="match status" value="1"/>
</dbReference>
<dbReference type="AlphaFoldDB" id="A0A2A6F8V6"/>
<gene>
    <name evidence="6" type="ORF">CN311_25015</name>
</gene>
<accession>A0A2A6F8V6</accession>
<keyword evidence="7" id="KW-1185">Reference proteome</keyword>
<dbReference type="RefSeq" id="WP_097576341.1">
    <property type="nucleotide sequence ID" value="NZ_NWQG01000188.1"/>
</dbReference>
<dbReference type="InterPro" id="IPR036388">
    <property type="entry name" value="WH-like_DNA-bd_sf"/>
</dbReference>
<dbReference type="InterPro" id="IPR036390">
    <property type="entry name" value="WH_DNA-bd_sf"/>
</dbReference>
<dbReference type="FunFam" id="1.10.10.10:FF:000001">
    <property type="entry name" value="LysR family transcriptional regulator"/>
    <property type="match status" value="1"/>
</dbReference>
<dbReference type="GO" id="GO:0003700">
    <property type="term" value="F:DNA-binding transcription factor activity"/>
    <property type="evidence" value="ECO:0007669"/>
    <property type="project" value="InterPro"/>
</dbReference>
<evidence type="ECO:0000256" key="3">
    <source>
        <dbReference type="ARBA" id="ARBA00023125"/>
    </source>
</evidence>
<dbReference type="Pfam" id="PF00126">
    <property type="entry name" value="HTH_1"/>
    <property type="match status" value="1"/>
</dbReference>
<dbReference type="EMBL" id="NWQG01000188">
    <property type="protein sequence ID" value="PDQ18400.1"/>
    <property type="molecule type" value="Genomic_DNA"/>
</dbReference>
<dbReference type="InterPro" id="IPR058163">
    <property type="entry name" value="LysR-type_TF_proteobact-type"/>
</dbReference>
<dbReference type="GO" id="GO:0043565">
    <property type="term" value="F:sequence-specific DNA binding"/>
    <property type="evidence" value="ECO:0007669"/>
    <property type="project" value="TreeGrafter"/>
</dbReference>
<keyword evidence="2" id="KW-0805">Transcription regulation</keyword>
<name>A0A2A6F8V6_9HYPH</name>
<proteinExistence type="inferred from homology"/>
<comment type="similarity">
    <text evidence="1">Belongs to the LysR transcriptional regulatory family.</text>
</comment>
<dbReference type="InterPro" id="IPR005119">
    <property type="entry name" value="LysR_subst-bd"/>
</dbReference>